<reference evidence="2 3" key="1">
    <citation type="submission" date="2024-04" db="EMBL/GenBank/DDBJ databases">
        <authorList>
            <person name="Rising A."/>
            <person name="Reimegard J."/>
            <person name="Sonavane S."/>
            <person name="Akerstrom W."/>
            <person name="Nylinder S."/>
            <person name="Hedman E."/>
            <person name="Kallberg Y."/>
        </authorList>
    </citation>
    <scope>NUCLEOTIDE SEQUENCE [LARGE SCALE GENOMIC DNA]</scope>
</reference>
<evidence type="ECO:0000313" key="3">
    <source>
        <dbReference type="Proteomes" id="UP001497382"/>
    </source>
</evidence>
<keyword evidence="1" id="KW-1133">Transmembrane helix</keyword>
<dbReference type="EMBL" id="CAXIEN010000334">
    <property type="protein sequence ID" value="CAL1293753.1"/>
    <property type="molecule type" value="Genomic_DNA"/>
</dbReference>
<feature type="transmembrane region" description="Helical" evidence="1">
    <location>
        <begin position="12"/>
        <end position="32"/>
    </location>
</feature>
<proteinExistence type="predicted"/>
<dbReference type="AlphaFoldDB" id="A0AAV2BBZ7"/>
<keyword evidence="1" id="KW-0812">Transmembrane</keyword>
<organism evidence="2 3">
    <name type="scientific">Larinioides sclopetarius</name>
    <dbReference type="NCBI Taxonomy" id="280406"/>
    <lineage>
        <taxon>Eukaryota</taxon>
        <taxon>Metazoa</taxon>
        <taxon>Ecdysozoa</taxon>
        <taxon>Arthropoda</taxon>
        <taxon>Chelicerata</taxon>
        <taxon>Arachnida</taxon>
        <taxon>Araneae</taxon>
        <taxon>Araneomorphae</taxon>
        <taxon>Entelegynae</taxon>
        <taxon>Araneoidea</taxon>
        <taxon>Araneidae</taxon>
        <taxon>Larinioides</taxon>
    </lineage>
</organism>
<accession>A0AAV2BBZ7</accession>
<sequence length="92" mass="10470">MTEPIEPSSKRSLTVLAVVVACFAVLWPKIFYPMIISILFPSENEEVLTALKTIILEMEDIRGLENVTQDENKQDFFSFADASIDCEYGNHR</sequence>
<name>A0AAV2BBZ7_9ARAC</name>
<comment type="caution">
    <text evidence="2">The sequence shown here is derived from an EMBL/GenBank/DDBJ whole genome shotgun (WGS) entry which is preliminary data.</text>
</comment>
<dbReference type="Proteomes" id="UP001497382">
    <property type="component" value="Unassembled WGS sequence"/>
</dbReference>
<protein>
    <submittedName>
        <fullName evidence="2">Uncharacterized protein</fullName>
    </submittedName>
</protein>
<evidence type="ECO:0000313" key="2">
    <source>
        <dbReference type="EMBL" id="CAL1293753.1"/>
    </source>
</evidence>
<evidence type="ECO:0000256" key="1">
    <source>
        <dbReference type="SAM" id="Phobius"/>
    </source>
</evidence>
<keyword evidence="3" id="KW-1185">Reference proteome</keyword>
<gene>
    <name evidence="2" type="ORF">LARSCL_LOCUS18373</name>
</gene>
<keyword evidence="1" id="KW-0472">Membrane</keyword>